<name>A0ABT1UG95_9GAMM</name>
<evidence type="ECO:0000313" key="2">
    <source>
        <dbReference type="Proteomes" id="UP001524569"/>
    </source>
</evidence>
<dbReference type="RefSeq" id="WP_256610550.1">
    <property type="nucleotide sequence ID" value="NZ_JANIBM010000008.1"/>
</dbReference>
<organism evidence="1 2">
    <name type="scientific">Methylomonas aurea</name>
    <dbReference type="NCBI Taxonomy" id="2952224"/>
    <lineage>
        <taxon>Bacteria</taxon>
        <taxon>Pseudomonadati</taxon>
        <taxon>Pseudomonadota</taxon>
        <taxon>Gammaproteobacteria</taxon>
        <taxon>Methylococcales</taxon>
        <taxon>Methylococcaceae</taxon>
        <taxon>Methylomonas</taxon>
    </lineage>
</organism>
<keyword evidence="2" id="KW-1185">Reference proteome</keyword>
<protein>
    <submittedName>
        <fullName evidence="1">Uncharacterized protein</fullName>
    </submittedName>
</protein>
<accession>A0ABT1UG95</accession>
<dbReference type="Pfam" id="PF21842">
    <property type="entry name" value="DUF6901"/>
    <property type="match status" value="1"/>
</dbReference>
<evidence type="ECO:0000313" key="1">
    <source>
        <dbReference type="EMBL" id="MCQ8181261.1"/>
    </source>
</evidence>
<dbReference type="EMBL" id="JANIBM010000008">
    <property type="protein sequence ID" value="MCQ8181261.1"/>
    <property type="molecule type" value="Genomic_DNA"/>
</dbReference>
<comment type="caution">
    <text evidence="1">The sequence shown here is derived from an EMBL/GenBank/DDBJ whole genome shotgun (WGS) entry which is preliminary data.</text>
</comment>
<dbReference type="InterPro" id="IPR054196">
    <property type="entry name" value="DUF6901"/>
</dbReference>
<reference evidence="1 2" key="1">
    <citation type="submission" date="2022-07" db="EMBL/GenBank/DDBJ databases">
        <title>Methylomonas rivi sp. nov., Methylomonas rosea sp. nov., Methylomonas aureus sp. nov. and Methylomonas subterranea sp. nov., four novel methanotrophs isolated from a freshwater creek and the deep terrestrial subsurface.</title>
        <authorList>
            <person name="Abin C."/>
            <person name="Sankaranarayanan K."/>
            <person name="Garner C."/>
            <person name="Sindelar R."/>
            <person name="Kotary K."/>
            <person name="Garner R."/>
            <person name="Barclay S."/>
            <person name="Lawson P."/>
            <person name="Krumholz L."/>
        </authorList>
    </citation>
    <scope>NUCLEOTIDE SEQUENCE [LARGE SCALE GENOMIC DNA]</scope>
    <source>
        <strain evidence="1 2">SURF-1</strain>
    </source>
</reference>
<proteinExistence type="predicted"/>
<gene>
    <name evidence="1" type="ORF">NP603_09080</name>
</gene>
<dbReference type="Proteomes" id="UP001524569">
    <property type="component" value="Unassembled WGS sequence"/>
</dbReference>
<sequence>MQNQAANPNEYPPQDVLRFVYRLKAEDCDCAEFPIDIHKPTMTLIPAAKEPYPFWTELGYHQCHNCPLNAAQTPHCPVAVNLAPLLELCGHLVSHKPMSVEVITDRRTVRCESTAQHIASSILGLIMATSPCPHTEYLKPMARFHLPLADQDETIYRVTATFLLAQYFRRQDGLPYSLELEELLKIYQNLQIINLHLTQRLRAGISEDAAVNGVILLDLLSKTVSWSIEDGLEEISYLFDSYRKPLQSPPQT</sequence>